<dbReference type="PROSITE" id="PS51409">
    <property type="entry name" value="ARGINASE_2"/>
    <property type="match status" value="1"/>
</dbReference>
<evidence type="ECO:0000256" key="2">
    <source>
        <dbReference type="ARBA" id="ARBA00022723"/>
    </source>
</evidence>
<dbReference type="AlphaFoldDB" id="F2JI81"/>
<dbReference type="GO" id="GO:0046872">
    <property type="term" value="F:metal ion binding"/>
    <property type="evidence" value="ECO:0007669"/>
    <property type="project" value="UniProtKB-KW"/>
</dbReference>
<evidence type="ECO:0000313" key="6">
    <source>
        <dbReference type="Proteomes" id="UP000008467"/>
    </source>
</evidence>
<dbReference type="CDD" id="cd11593">
    <property type="entry name" value="Agmatinase-like_2"/>
    <property type="match status" value="1"/>
</dbReference>
<dbReference type="SUPFAM" id="SSF52768">
    <property type="entry name" value="Arginase/deacetylase"/>
    <property type="match status" value="1"/>
</dbReference>
<evidence type="ECO:0000256" key="1">
    <source>
        <dbReference type="ARBA" id="ARBA00009227"/>
    </source>
</evidence>
<dbReference type="eggNOG" id="COG0010">
    <property type="taxonomic scope" value="Bacteria"/>
</dbReference>
<comment type="cofactor">
    <cofactor evidence="4">
        <name>Mn(2+)</name>
        <dbReference type="ChEBI" id="CHEBI:29035"/>
    </cofactor>
    <text evidence="4">Binds 2 manganese ions per subunit.</text>
</comment>
<dbReference type="PANTHER" id="PTHR11358">
    <property type="entry name" value="ARGINASE/AGMATINASE"/>
    <property type="match status" value="1"/>
</dbReference>
<dbReference type="HOGENOM" id="CLU_039478_0_2_9"/>
<feature type="binding site" evidence="4">
    <location>
        <position position="214"/>
    </location>
    <ligand>
        <name>Mn(2+)</name>
        <dbReference type="ChEBI" id="CHEBI:29035"/>
        <label>1</label>
    </ligand>
</feature>
<dbReference type="InterPro" id="IPR023696">
    <property type="entry name" value="Ureohydrolase_dom_sf"/>
</dbReference>
<protein>
    <submittedName>
        <fullName evidence="5">Agmatinase</fullName>
        <ecNumber evidence="5">3.5.3.11</ecNumber>
    </submittedName>
</protein>
<feature type="binding site" evidence="4">
    <location>
        <position position="137"/>
    </location>
    <ligand>
        <name>Mn(2+)</name>
        <dbReference type="ChEBI" id="CHEBI:29035"/>
        <label>1</label>
    </ligand>
</feature>
<dbReference type="Pfam" id="PF00491">
    <property type="entry name" value="Arginase"/>
    <property type="match status" value="1"/>
</dbReference>
<keyword evidence="2 4" id="KW-0479">Metal-binding</keyword>
<accession>F2JI81</accession>
<evidence type="ECO:0000256" key="3">
    <source>
        <dbReference type="ARBA" id="ARBA00022801"/>
    </source>
</evidence>
<dbReference type="Proteomes" id="UP000008467">
    <property type="component" value="Chromosome"/>
</dbReference>
<gene>
    <name evidence="5" type="ordered locus">Clole_1383</name>
</gene>
<feature type="binding site" evidence="4">
    <location>
        <position position="212"/>
    </location>
    <ligand>
        <name>Mn(2+)</name>
        <dbReference type="ChEBI" id="CHEBI:29035"/>
        <label>1</label>
    </ligand>
</feature>
<feature type="binding site" evidence="4">
    <location>
        <position position="110"/>
    </location>
    <ligand>
        <name>Mn(2+)</name>
        <dbReference type="ChEBI" id="CHEBI:29035"/>
        <label>1</label>
    </ligand>
</feature>
<dbReference type="InterPro" id="IPR006035">
    <property type="entry name" value="Ureohydrolase"/>
</dbReference>
<keyword evidence="4" id="KW-0464">Manganese</keyword>
<proteinExistence type="inferred from homology"/>
<organism evidence="5 6">
    <name type="scientific">Cellulosilyticum lentocellum (strain ATCC 49066 / DSM 5427 / NCIMB 11756 / RHM5)</name>
    <name type="common">Clostridium lentocellum</name>
    <dbReference type="NCBI Taxonomy" id="642492"/>
    <lineage>
        <taxon>Bacteria</taxon>
        <taxon>Bacillati</taxon>
        <taxon>Bacillota</taxon>
        <taxon>Clostridia</taxon>
        <taxon>Lachnospirales</taxon>
        <taxon>Cellulosilyticaceae</taxon>
        <taxon>Cellulosilyticum</taxon>
    </lineage>
</organism>
<dbReference type="RefSeq" id="WP_013656408.1">
    <property type="nucleotide sequence ID" value="NC_015275.1"/>
</dbReference>
<dbReference type="EC" id="3.5.3.11" evidence="5"/>
<dbReference type="EMBL" id="CP002582">
    <property type="protein sequence ID" value="ADZ83109.1"/>
    <property type="molecule type" value="Genomic_DNA"/>
</dbReference>
<reference evidence="5 6" key="1">
    <citation type="journal article" date="2011" name="J. Bacteriol.">
        <title>Complete genome sequence of the cellulose-degrading bacterium Cellulosilyticum lentocellum.</title>
        <authorList>
            <consortium name="US DOE Joint Genome Institute"/>
            <person name="Miller D.A."/>
            <person name="Suen G."/>
            <person name="Bruce D."/>
            <person name="Copeland A."/>
            <person name="Cheng J.F."/>
            <person name="Detter C."/>
            <person name="Goodwin L.A."/>
            <person name="Han C.S."/>
            <person name="Hauser L.J."/>
            <person name="Land M.L."/>
            <person name="Lapidus A."/>
            <person name="Lucas S."/>
            <person name="Meincke L."/>
            <person name="Pitluck S."/>
            <person name="Tapia R."/>
            <person name="Teshima H."/>
            <person name="Woyke T."/>
            <person name="Fox B.G."/>
            <person name="Angert E.R."/>
            <person name="Currie C.R."/>
        </authorList>
    </citation>
    <scope>NUCLEOTIDE SEQUENCE [LARGE SCALE GENOMIC DNA]</scope>
    <source>
        <strain evidence="6">ATCC 49066 / DSM 5427 / NCIMB 11756 / RHM5</strain>
    </source>
</reference>
<dbReference type="KEGG" id="cle:Clole_1383"/>
<dbReference type="GO" id="GO:0033389">
    <property type="term" value="P:putrescine biosynthetic process from arginine, via agmatine"/>
    <property type="evidence" value="ECO:0007669"/>
    <property type="project" value="TreeGrafter"/>
</dbReference>
<keyword evidence="6" id="KW-1185">Reference proteome</keyword>
<evidence type="ECO:0000256" key="4">
    <source>
        <dbReference type="PIRSR" id="PIRSR036979-1"/>
    </source>
</evidence>
<keyword evidence="3 5" id="KW-0378">Hydrolase</keyword>
<dbReference type="STRING" id="642492.Clole_1383"/>
<feature type="binding site" evidence="4">
    <location>
        <position position="133"/>
    </location>
    <ligand>
        <name>Mn(2+)</name>
        <dbReference type="ChEBI" id="CHEBI:29035"/>
        <label>1</label>
    </ligand>
</feature>
<feature type="binding site" evidence="4">
    <location>
        <position position="135"/>
    </location>
    <ligand>
        <name>Mn(2+)</name>
        <dbReference type="ChEBI" id="CHEBI:29035"/>
        <label>1</label>
    </ligand>
</feature>
<sequence>MFNTYTNQQFIGCDKPFEEGKVVLFGAPFDGTTSYRPGTRFAPTAIRPDSYGLETYSPYLDLDLEDFLISDIGDVDVPFGNPPKALAAIKAVAAEIVSHGKKPLMIGGEHLVSLPVIETLAHHYPDLHIIHLDAHTDLRDDYLGEKLSHATVLRRAWDILGDHRIFQFGIRSGMKQEFEWAKTHTYLHPFDTVTLKETMQSLKGKPIYFTLDLDVLDPSIFSGTGTPEPGGITMKELLEVFIILKEAHLIGADVVELAPHYDASGVSTAVACKVIREIALLLANC</sequence>
<dbReference type="NCBIfam" id="TIGR01230">
    <property type="entry name" value="agmatinase"/>
    <property type="match status" value="1"/>
</dbReference>
<dbReference type="Gene3D" id="3.40.800.10">
    <property type="entry name" value="Ureohydrolase domain"/>
    <property type="match status" value="1"/>
</dbReference>
<dbReference type="GO" id="GO:0008783">
    <property type="term" value="F:agmatinase activity"/>
    <property type="evidence" value="ECO:0007669"/>
    <property type="project" value="UniProtKB-EC"/>
</dbReference>
<dbReference type="PIRSF" id="PIRSF036979">
    <property type="entry name" value="Arginase"/>
    <property type="match status" value="1"/>
</dbReference>
<dbReference type="InterPro" id="IPR005925">
    <property type="entry name" value="Agmatinase-rel"/>
</dbReference>
<dbReference type="PANTHER" id="PTHR11358:SF26">
    <property type="entry name" value="GUANIDINO ACID HYDROLASE, MITOCHONDRIAL"/>
    <property type="match status" value="1"/>
</dbReference>
<name>F2JI81_CELLD</name>
<evidence type="ECO:0000313" key="5">
    <source>
        <dbReference type="EMBL" id="ADZ83109.1"/>
    </source>
</evidence>
<comment type="similarity">
    <text evidence="1">Belongs to the arginase family. Agmatinase subfamily.</text>
</comment>